<keyword evidence="7" id="KW-0732">Signal</keyword>
<comment type="caution">
    <text evidence="9">The sequence shown here is derived from an EMBL/GenBank/DDBJ whole genome shotgun (WGS) entry which is preliminary data.</text>
</comment>
<dbReference type="GO" id="GO:0046872">
    <property type="term" value="F:metal ion binding"/>
    <property type="evidence" value="ECO:0007669"/>
    <property type="project" value="UniProtKB-KW"/>
</dbReference>
<keyword evidence="2" id="KW-0645">Protease</keyword>
<evidence type="ECO:0000256" key="4">
    <source>
        <dbReference type="ARBA" id="ARBA00022801"/>
    </source>
</evidence>
<evidence type="ECO:0000256" key="6">
    <source>
        <dbReference type="ARBA" id="ARBA00023049"/>
    </source>
</evidence>
<keyword evidence="6" id="KW-0482">Metalloprotease</keyword>
<organism evidence="9 10">
    <name type="scientific">Pontibacter oryzae</name>
    <dbReference type="NCBI Taxonomy" id="2304593"/>
    <lineage>
        <taxon>Bacteria</taxon>
        <taxon>Pseudomonadati</taxon>
        <taxon>Bacteroidota</taxon>
        <taxon>Cytophagia</taxon>
        <taxon>Cytophagales</taxon>
        <taxon>Hymenobacteraceae</taxon>
        <taxon>Pontibacter</taxon>
    </lineage>
</organism>
<dbReference type="InterPro" id="IPR001915">
    <property type="entry name" value="Peptidase_M48"/>
</dbReference>
<keyword evidence="4" id="KW-0378">Hydrolase</keyword>
<dbReference type="CDD" id="cd07324">
    <property type="entry name" value="M48C_Oma1-like"/>
    <property type="match status" value="1"/>
</dbReference>
<evidence type="ECO:0000256" key="5">
    <source>
        <dbReference type="ARBA" id="ARBA00022833"/>
    </source>
</evidence>
<sequence length="498" mass="56025">MPFFLRALANCKVLALALALLLGAAASAVAQNSEIYPFYTSDKSRVDSLATVCGMSIERSLNVPNGVKNAYRNTYKAIIERTAMETYGRVRTTALLDTVLEPFVQSVFQTLKAANPSLHKSKVILTRSPLANAYALADGTVFINIGLLAKLSNEAQLAFILSHELAHVELRHMQAGIEEHLDLIFSKEFKKEYKKVAREKYNRTKKMEALLERVSLNTLYHKRSNEMQADSLGFRIFANTQYNQADAYTALELLDTVDEPLSTAPLALEKYFSCEQAKYNFDEKQAPSESIFEVEKEQPKFANSDSLKTHPDCQKRMAYLRELSPGIEQRAVNSGKPTDSMQRVNMVSRIELVQSWFDFENYDFALFEALLLLEKEPASIYARNMVTLSLYGLKRLLQAHTFSEAVSTSAPQFSANINMFLDALNNLNTSDFKGFAACFSQKYPSKEPISEFDLAASYTVAELTGEQDAADQARLKYQSQYSAGRFFNLLFSEQPSPH</sequence>
<dbReference type="AlphaFoldDB" id="A0A399SDA1"/>
<reference evidence="10" key="1">
    <citation type="submission" date="2018-08" db="EMBL/GenBank/DDBJ databases">
        <title>Mucilaginibacter sp. MYSH2.</title>
        <authorList>
            <person name="Seo T."/>
        </authorList>
    </citation>
    <scope>NUCLEOTIDE SEQUENCE [LARGE SCALE GENOMIC DNA]</scope>
    <source>
        <strain evidence="10">KIRAN</strain>
    </source>
</reference>
<comment type="cofactor">
    <cofactor evidence="1">
        <name>Zn(2+)</name>
        <dbReference type="ChEBI" id="CHEBI:29105"/>
    </cofactor>
</comment>
<evidence type="ECO:0000313" key="9">
    <source>
        <dbReference type="EMBL" id="RIJ42056.1"/>
    </source>
</evidence>
<evidence type="ECO:0000256" key="3">
    <source>
        <dbReference type="ARBA" id="ARBA00022723"/>
    </source>
</evidence>
<proteinExistence type="predicted"/>
<evidence type="ECO:0000259" key="8">
    <source>
        <dbReference type="Pfam" id="PF01435"/>
    </source>
</evidence>
<dbReference type="GO" id="GO:0004222">
    <property type="term" value="F:metalloendopeptidase activity"/>
    <property type="evidence" value="ECO:0007669"/>
    <property type="project" value="InterPro"/>
</dbReference>
<dbReference type="EMBL" id="QWGE01000002">
    <property type="protein sequence ID" value="RIJ42056.1"/>
    <property type="molecule type" value="Genomic_DNA"/>
</dbReference>
<dbReference type="PANTHER" id="PTHR22726:SF1">
    <property type="entry name" value="METALLOENDOPEPTIDASE OMA1, MITOCHONDRIAL"/>
    <property type="match status" value="1"/>
</dbReference>
<evidence type="ECO:0000256" key="2">
    <source>
        <dbReference type="ARBA" id="ARBA00022670"/>
    </source>
</evidence>
<accession>A0A399SDA1</accession>
<dbReference type="GO" id="GO:0051603">
    <property type="term" value="P:proteolysis involved in protein catabolic process"/>
    <property type="evidence" value="ECO:0007669"/>
    <property type="project" value="TreeGrafter"/>
</dbReference>
<keyword evidence="5" id="KW-0862">Zinc</keyword>
<evidence type="ECO:0000313" key="10">
    <source>
        <dbReference type="Proteomes" id="UP000266005"/>
    </source>
</evidence>
<keyword evidence="10" id="KW-1185">Reference proteome</keyword>
<keyword evidence="3" id="KW-0479">Metal-binding</keyword>
<feature type="domain" description="Peptidase M48" evidence="8">
    <location>
        <begin position="107"/>
        <end position="323"/>
    </location>
</feature>
<dbReference type="Proteomes" id="UP000266005">
    <property type="component" value="Unassembled WGS sequence"/>
</dbReference>
<name>A0A399SDA1_9BACT</name>
<feature type="chain" id="PRO_5017315388" description="Peptidase M48 domain-containing protein" evidence="7">
    <location>
        <begin position="31"/>
        <end position="498"/>
    </location>
</feature>
<evidence type="ECO:0000256" key="1">
    <source>
        <dbReference type="ARBA" id="ARBA00001947"/>
    </source>
</evidence>
<dbReference type="InterPro" id="IPR051156">
    <property type="entry name" value="Mito/Outer_Membr_Metalloprot"/>
</dbReference>
<dbReference type="Gene3D" id="3.30.2010.10">
    <property type="entry name" value="Metalloproteases ('zincins'), catalytic domain"/>
    <property type="match status" value="1"/>
</dbReference>
<dbReference type="GO" id="GO:0016020">
    <property type="term" value="C:membrane"/>
    <property type="evidence" value="ECO:0007669"/>
    <property type="project" value="TreeGrafter"/>
</dbReference>
<dbReference type="Pfam" id="PF01435">
    <property type="entry name" value="Peptidase_M48"/>
    <property type="match status" value="1"/>
</dbReference>
<gene>
    <name evidence="9" type="ORF">D1627_08660</name>
</gene>
<feature type="signal peptide" evidence="7">
    <location>
        <begin position="1"/>
        <end position="30"/>
    </location>
</feature>
<dbReference type="PANTHER" id="PTHR22726">
    <property type="entry name" value="METALLOENDOPEPTIDASE OMA1"/>
    <property type="match status" value="1"/>
</dbReference>
<evidence type="ECO:0000256" key="7">
    <source>
        <dbReference type="SAM" id="SignalP"/>
    </source>
</evidence>
<protein>
    <recommendedName>
        <fullName evidence="8">Peptidase M48 domain-containing protein</fullName>
    </recommendedName>
</protein>